<evidence type="ECO:0000313" key="1">
    <source>
        <dbReference type="EMBL" id="CBH13798.1"/>
    </source>
</evidence>
<protein>
    <submittedName>
        <fullName evidence="1">Uncharacterized protein</fullName>
    </submittedName>
</protein>
<gene>
    <name evidence="1" type="ORF">TbgDal_VIII7410</name>
</gene>
<dbReference type="EMBL" id="FN554971">
    <property type="protein sequence ID" value="CBH13798.1"/>
    <property type="molecule type" value="Genomic_DNA"/>
</dbReference>
<accession>C9ZWK9</accession>
<organism evidence="1 2">
    <name type="scientific">Trypanosoma brucei gambiense (strain MHOM/CI/86/DAL972)</name>
    <dbReference type="NCBI Taxonomy" id="679716"/>
    <lineage>
        <taxon>Eukaryota</taxon>
        <taxon>Discoba</taxon>
        <taxon>Euglenozoa</taxon>
        <taxon>Kinetoplastea</taxon>
        <taxon>Metakinetoplastina</taxon>
        <taxon>Trypanosomatida</taxon>
        <taxon>Trypanosomatidae</taxon>
        <taxon>Trypanosoma</taxon>
    </lineage>
</organism>
<sequence length="111" mass="12965">MREQGEKVVQNTTLLPIKGTFLLYSVTSLHNNPHHWVVLDSPIAHTPNRMYTQGGLDVPHLKEDKNTSHHAWCGYAVVCMETRQIMRYTEVKQKFQRCYITFQVCEHCHLV</sequence>
<dbReference type="KEGG" id="tbg:TbgDal_VIII7410"/>
<proteinExistence type="predicted"/>
<dbReference type="GeneID" id="23863976"/>
<dbReference type="Proteomes" id="UP000002316">
    <property type="component" value="Chromosome 8"/>
</dbReference>
<evidence type="ECO:0000313" key="2">
    <source>
        <dbReference type="Proteomes" id="UP000002316"/>
    </source>
</evidence>
<reference evidence="2" key="1">
    <citation type="journal article" date="2010" name="PLoS Negl. Trop. Dis.">
        <title>The genome sequence of Trypanosoma brucei gambiense, causative agent of chronic human african trypanosomiasis.</title>
        <authorList>
            <person name="Jackson A.P."/>
            <person name="Sanders M."/>
            <person name="Berry A."/>
            <person name="McQuillan J."/>
            <person name="Aslett M.A."/>
            <person name="Quail M.A."/>
            <person name="Chukualim B."/>
            <person name="Capewell P."/>
            <person name="MacLeod A."/>
            <person name="Melville S.E."/>
            <person name="Gibson W."/>
            <person name="Barry J.D."/>
            <person name="Berriman M."/>
            <person name="Hertz-Fowler C."/>
        </authorList>
    </citation>
    <scope>NUCLEOTIDE SEQUENCE [LARGE SCALE GENOMIC DNA]</scope>
    <source>
        <strain evidence="2">MHOM/CI/86/DAL972</strain>
    </source>
</reference>
<name>C9ZWK9_TRYB9</name>
<dbReference type="RefSeq" id="XP_011776074.1">
    <property type="nucleotide sequence ID" value="XM_011777772.1"/>
</dbReference>
<dbReference type="AlphaFoldDB" id="C9ZWK9"/>